<keyword evidence="2" id="KW-1185">Reference proteome</keyword>
<dbReference type="GeneID" id="26637236"/>
<reference evidence="1 2" key="1">
    <citation type="submission" date="2014-12" db="EMBL/GenBank/DDBJ databases">
        <authorList>
            <person name="Magill D.J."/>
            <person name="Shaburova O.V."/>
            <person name="Chesnokova E.N."/>
            <person name="Pleteneva E.A."/>
            <person name="Krylov V.N."/>
            <person name="Kulakov L.A."/>
        </authorList>
    </citation>
    <scope>NUCLEOTIDE SEQUENCE [LARGE SCALE GENOMIC DNA]</scope>
</reference>
<evidence type="ECO:0000313" key="1">
    <source>
        <dbReference type="EMBL" id="AJD82703.1"/>
    </source>
</evidence>
<proteinExistence type="predicted"/>
<dbReference type="EMBL" id="KP233880">
    <property type="protein sequence ID" value="AJD82703.1"/>
    <property type="molecule type" value="Genomic_DNA"/>
</dbReference>
<gene>
    <name evidence="1" type="ORF">PhiCHU_10</name>
</gene>
<dbReference type="Proteomes" id="UP000031719">
    <property type="component" value="Segment"/>
</dbReference>
<accession>A0A0B5A1E0</accession>
<dbReference type="KEGG" id="vg:26637236"/>
<name>A0A0B5A1E0_9CAUD</name>
<evidence type="ECO:0000313" key="2">
    <source>
        <dbReference type="Proteomes" id="UP000031719"/>
    </source>
</evidence>
<organism evidence="1 2">
    <name type="scientific">Pseudomonas phage PhiCHU</name>
    <dbReference type="NCBI Taxonomy" id="1589273"/>
    <lineage>
        <taxon>Viruses</taxon>
        <taxon>Duplodnaviria</taxon>
        <taxon>Heunggongvirae</taxon>
        <taxon>Uroviricota</taxon>
        <taxon>Caudoviricetes</taxon>
        <taxon>Bruynoghevirus</taxon>
        <taxon>Bruynoghevirus CHU</taxon>
    </lineage>
</organism>
<sequence length="93" mass="10239">MPTSSRGCKVIVTKGCSNGSVGVFKKKVVIGRHMVFVYQNVCYIYQGGTPWCKTPTLSSAKAMINNYEVAVKDSSNRVKDMFGDLMVIPIEEV</sequence>
<dbReference type="RefSeq" id="YP_009210793.1">
    <property type="nucleotide sequence ID" value="NC_028933.1"/>
</dbReference>
<protein>
    <submittedName>
        <fullName evidence="1">Uncharacterized protein</fullName>
    </submittedName>
</protein>
<dbReference type="OrthoDB" id="33316at10239"/>